<dbReference type="SUPFAM" id="SSF53850">
    <property type="entry name" value="Periplasmic binding protein-like II"/>
    <property type="match status" value="1"/>
</dbReference>
<organism evidence="7 8">
    <name type="scientific">Sphingomonas ginsenosidimutans</name>
    <dbReference type="NCBI Taxonomy" id="862134"/>
    <lineage>
        <taxon>Bacteria</taxon>
        <taxon>Pseudomonadati</taxon>
        <taxon>Pseudomonadota</taxon>
        <taxon>Alphaproteobacteria</taxon>
        <taxon>Sphingomonadales</taxon>
        <taxon>Sphingomonadaceae</taxon>
        <taxon>Sphingomonas</taxon>
    </lineage>
</organism>
<evidence type="ECO:0000256" key="4">
    <source>
        <dbReference type="ARBA" id="ARBA00022729"/>
    </source>
</evidence>
<evidence type="ECO:0000256" key="3">
    <source>
        <dbReference type="ARBA" id="ARBA00022448"/>
    </source>
</evidence>
<evidence type="ECO:0000256" key="2">
    <source>
        <dbReference type="ARBA" id="ARBA00005695"/>
    </source>
</evidence>
<dbReference type="PANTHER" id="PTHR30290">
    <property type="entry name" value="PERIPLASMIC BINDING COMPONENT OF ABC TRANSPORTER"/>
    <property type="match status" value="1"/>
</dbReference>
<protein>
    <submittedName>
        <fullName evidence="7">ABC transporter substrate-binding protein</fullName>
    </submittedName>
</protein>
<dbReference type="InterPro" id="IPR039424">
    <property type="entry name" value="SBP_5"/>
</dbReference>
<evidence type="ECO:0000256" key="5">
    <source>
        <dbReference type="SAM" id="MobiDB-lite"/>
    </source>
</evidence>
<gene>
    <name evidence="7" type="ORF">COA17_05410</name>
</gene>
<proteinExistence type="inferred from homology"/>
<evidence type="ECO:0000259" key="6">
    <source>
        <dbReference type="Pfam" id="PF00496"/>
    </source>
</evidence>
<keyword evidence="8" id="KW-1185">Reference proteome</keyword>
<dbReference type="PANTHER" id="PTHR30290:SF10">
    <property type="entry name" value="PERIPLASMIC OLIGOPEPTIDE-BINDING PROTEIN-RELATED"/>
    <property type="match status" value="1"/>
</dbReference>
<dbReference type="Gene3D" id="3.10.105.10">
    <property type="entry name" value="Dipeptide-binding Protein, Domain 3"/>
    <property type="match status" value="1"/>
</dbReference>
<dbReference type="Pfam" id="PF00496">
    <property type="entry name" value="SBP_bac_5"/>
    <property type="match status" value="1"/>
</dbReference>
<comment type="caution">
    <text evidence="7">The sequence shown here is derived from an EMBL/GenBank/DDBJ whole genome shotgun (WGS) entry which is preliminary data.</text>
</comment>
<name>A0A2A4I208_9SPHN</name>
<dbReference type="AlphaFoldDB" id="A0A2A4I208"/>
<dbReference type="EMBL" id="NWVD01000001">
    <property type="protein sequence ID" value="PCG10806.1"/>
    <property type="molecule type" value="Genomic_DNA"/>
</dbReference>
<accession>A0A2A4I208</accession>
<feature type="domain" description="Solute-binding protein family 5" evidence="6">
    <location>
        <begin position="63"/>
        <end position="301"/>
    </location>
</feature>
<dbReference type="GO" id="GO:0030313">
    <property type="term" value="C:cell envelope"/>
    <property type="evidence" value="ECO:0007669"/>
    <property type="project" value="UniProtKB-SubCell"/>
</dbReference>
<keyword evidence="4" id="KW-0732">Signal</keyword>
<keyword evidence="3" id="KW-0813">Transport</keyword>
<comment type="similarity">
    <text evidence="2">Belongs to the bacterial solute-binding protein 5 family.</text>
</comment>
<reference evidence="7 8" key="1">
    <citation type="submission" date="2017-09" db="EMBL/GenBank/DDBJ databases">
        <title>Sphingomonas ginsenosidimutans KACC 14949, whole genome shotgun sequence.</title>
        <authorList>
            <person name="Feng G."/>
            <person name="Zhu H."/>
        </authorList>
    </citation>
    <scope>NUCLEOTIDE SEQUENCE [LARGE SCALE GENOMIC DNA]</scope>
    <source>
        <strain evidence="7 8">KACC 14949</strain>
    </source>
</reference>
<dbReference type="GO" id="GO:0015833">
    <property type="term" value="P:peptide transport"/>
    <property type="evidence" value="ECO:0007669"/>
    <property type="project" value="TreeGrafter"/>
</dbReference>
<evidence type="ECO:0000313" key="7">
    <source>
        <dbReference type="EMBL" id="PCG10806.1"/>
    </source>
</evidence>
<comment type="subcellular location">
    <subcellularLocation>
        <location evidence="1">Periplasm</location>
    </subcellularLocation>
</comment>
<dbReference type="Proteomes" id="UP000218784">
    <property type="component" value="Unassembled WGS sequence"/>
</dbReference>
<evidence type="ECO:0000313" key="8">
    <source>
        <dbReference type="Proteomes" id="UP000218784"/>
    </source>
</evidence>
<dbReference type="InterPro" id="IPR000914">
    <property type="entry name" value="SBP_5_dom"/>
</dbReference>
<sequence>MALLALAATAACGRRPDVGAVIVSVIGGTPDLAARDRADLSPPDRLLTDSLAEGLVRFDASGQIEPGIAERWIVTDNGMSYIFRLRRAQWADGAPVRAAEVVALLRRQIASGSGNPLTPYLSAITGIVEMTPEVIEVELSRPRPDLLKLFAQPEMAVVRARPRAGAGPFRRRDLGDGAILLTPAPDPDRDPDEDGPAPEDNVRLRGERAATAILRFVERSSDMVTGGTLSDWPIVQAAGTGPANIRIDPAAGLAGLAVARRTGFLADPADRAALAQALDRADIGNSVSSDWAMRETILPEQLDSASAPALPAWSLVPPDQRVAAAQARVAAWRATNGVPRVTVALPGGPGGTLLWGRIARDLFAIGVRPVRVPLDAADADLVWIDRVAPYDSARWYLAEACVACSDVARAAIEAARLAPTLDDRARAIAAADAAMAADVAFIPFARPFRWSLVALRLRQWQGNARAWHPLNRLRADTN</sequence>
<dbReference type="Gene3D" id="3.90.76.10">
    <property type="entry name" value="Dipeptide-binding Protein, Domain 1"/>
    <property type="match status" value="1"/>
</dbReference>
<feature type="region of interest" description="Disordered" evidence="5">
    <location>
        <begin position="168"/>
        <end position="203"/>
    </location>
</feature>
<evidence type="ECO:0000256" key="1">
    <source>
        <dbReference type="ARBA" id="ARBA00004418"/>
    </source>
</evidence>
<dbReference type="GO" id="GO:1904680">
    <property type="term" value="F:peptide transmembrane transporter activity"/>
    <property type="evidence" value="ECO:0007669"/>
    <property type="project" value="TreeGrafter"/>
</dbReference>